<dbReference type="InterPro" id="IPR001279">
    <property type="entry name" value="Metallo-B-lactamas"/>
</dbReference>
<evidence type="ECO:0000313" key="2">
    <source>
        <dbReference type="EMBL" id="ANQ14023.1"/>
    </source>
</evidence>
<evidence type="ECO:0000259" key="1">
    <source>
        <dbReference type="Pfam" id="PF12706"/>
    </source>
</evidence>
<dbReference type="KEGG" id="vna:PN96_04050"/>
<dbReference type="PANTHER" id="PTHR15032:SF4">
    <property type="entry name" value="N-ACYL-PHOSPHATIDYLETHANOLAMINE-HYDROLYZING PHOSPHOLIPASE D"/>
    <property type="match status" value="1"/>
</dbReference>
<protein>
    <submittedName>
        <fullName evidence="2">Hydrolase</fullName>
    </submittedName>
</protein>
<dbReference type="GO" id="GO:0016787">
    <property type="term" value="F:hydrolase activity"/>
    <property type="evidence" value="ECO:0007669"/>
    <property type="project" value="UniProtKB-KW"/>
</dbReference>
<dbReference type="PANTHER" id="PTHR15032">
    <property type="entry name" value="N-ACYL-PHOSPHATIDYLETHANOLAMINE-HYDROLYZING PHOSPHOLIPASE D"/>
    <property type="match status" value="1"/>
</dbReference>
<dbReference type="InterPro" id="IPR036866">
    <property type="entry name" value="RibonucZ/Hydroxyglut_hydro"/>
</dbReference>
<organism evidence="2 3">
    <name type="scientific">Vibrio natriegens NBRC 15636 = ATCC 14048 = DSM 759</name>
    <dbReference type="NCBI Taxonomy" id="1219067"/>
    <lineage>
        <taxon>Bacteria</taxon>
        <taxon>Pseudomonadati</taxon>
        <taxon>Pseudomonadota</taxon>
        <taxon>Gammaproteobacteria</taxon>
        <taxon>Vibrionales</taxon>
        <taxon>Vibrionaceae</taxon>
        <taxon>Vibrio</taxon>
    </lineage>
</organism>
<feature type="domain" description="Metallo-beta-lactamase" evidence="1">
    <location>
        <begin position="80"/>
        <end position="275"/>
    </location>
</feature>
<dbReference type="AlphaFoldDB" id="A0AAN0Y4F2"/>
<proteinExistence type="predicted"/>
<gene>
    <name evidence="2" type="ORF">BA890_09235</name>
</gene>
<keyword evidence="2" id="KW-0378">Hydrolase</keyword>
<dbReference type="EMBL" id="CP016345">
    <property type="protein sequence ID" value="ANQ14023.1"/>
    <property type="molecule type" value="Genomic_DNA"/>
</dbReference>
<dbReference type="Pfam" id="PF12706">
    <property type="entry name" value="Lactamase_B_2"/>
    <property type="match status" value="1"/>
</dbReference>
<dbReference type="GO" id="GO:0005737">
    <property type="term" value="C:cytoplasm"/>
    <property type="evidence" value="ECO:0007669"/>
    <property type="project" value="TreeGrafter"/>
</dbReference>
<evidence type="ECO:0000313" key="3">
    <source>
        <dbReference type="Proteomes" id="UP000092741"/>
    </source>
</evidence>
<dbReference type="SUPFAM" id="SSF56281">
    <property type="entry name" value="Metallo-hydrolase/oxidoreductase"/>
    <property type="match status" value="1"/>
</dbReference>
<dbReference type="Proteomes" id="UP000092741">
    <property type="component" value="Chromosome 1"/>
</dbReference>
<dbReference type="Gene3D" id="3.60.15.10">
    <property type="entry name" value="Ribonuclease Z/Hydroxyacylglutathione hydrolase-like"/>
    <property type="match status" value="1"/>
</dbReference>
<keyword evidence="3" id="KW-1185">Reference proteome</keyword>
<name>A0AAN0Y4F2_VIBNA</name>
<accession>A0AAN0Y4F2</accession>
<sequence>MLASLASNKQKFYNSEMRYSSTLGDSVKIVHAFLTAKRVDAVPKTPLLNYEINPNDLRHPKSDFLYRLGHSSVLMHIDSTWILTDPVFSERASPIQWAGPKRFHPAPITASSLPYIGIVIISHDHYDHLDKATIKAIDEKVGVFVTPLKVGDRLQNWGISREKIIQLDWWQSVSLNNIELVSTPSQHFSGRGLLDRNQTLWSSWVILGSKHRIFFSGDSGYFSGFKSIGERYGPFDFTLMEAGAYNSLWSDIHMMPEESVQAHIDLKGKFMIPIHNGTFDLSMHPWYEPLERISAITANRGVQLVTPAFGEQVVLDAPSLKNRWWLEQSANSNLEIAQF</sequence>
<reference evidence="2 3" key="1">
    <citation type="submission" date="2016-07" db="EMBL/GenBank/DDBJ databases">
        <title>Developing Vibrio natriegens as a novel, fast-growing host for biotechnology.</title>
        <authorList>
            <person name="Weinstock M.T."/>
            <person name="Hesek E.D."/>
            <person name="Wilson C.M."/>
            <person name="Gibson D.G."/>
        </authorList>
    </citation>
    <scope>NUCLEOTIDE SEQUENCE [LARGE SCALE GENOMIC DNA]</scope>
    <source>
        <strain evidence="2 3">ATCC 14048</strain>
    </source>
</reference>